<protein>
    <submittedName>
        <fullName evidence="1">Uncharacterized protein</fullName>
    </submittedName>
</protein>
<dbReference type="EMBL" id="RBSQ01001287">
    <property type="protein sequence ID" value="RMS45871.1"/>
    <property type="molecule type" value="Genomic_DNA"/>
</dbReference>
<accession>A0A3M5D846</accession>
<gene>
    <name evidence="1" type="ORF">ALP65_04566</name>
</gene>
<proteinExistence type="predicted"/>
<name>A0A3M5D846_PSEAI</name>
<organism evidence="1 2">
    <name type="scientific">Pseudomonas aeruginosa</name>
    <dbReference type="NCBI Taxonomy" id="287"/>
    <lineage>
        <taxon>Bacteria</taxon>
        <taxon>Pseudomonadati</taxon>
        <taxon>Pseudomonadota</taxon>
        <taxon>Gammaproteobacteria</taxon>
        <taxon>Pseudomonadales</taxon>
        <taxon>Pseudomonadaceae</taxon>
        <taxon>Pseudomonas</taxon>
    </lineage>
</organism>
<reference evidence="1 2" key="1">
    <citation type="submission" date="2018-08" db="EMBL/GenBank/DDBJ databases">
        <title>Recombination of ecologically and evolutionarily significant loci maintains genetic cohesion in the Pseudomonas syringae species complex.</title>
        <authorList>
            <person name="Dillon M."/>
            <person name="Thakur S."/>
            <person name="Almeida R.N.D."/>
            <person name="Weir B.S."/>
            <person name="Guttman D.S."/>
        </authorList>
    </citation>
    <scope>NUCLEOTIDE SEQUENCE [LARGE SCALE GENOMIC DNA]</scope>
    <source>
        <strain evidence="1 2">ICMP 7846</strain>
    </source>
</reference>
<sequence length="381" mass="40575">MHVAQAAAEHRAAGPAVPLLVDLVGEFVDQFVAEIGDQRRHLVGDQADPALAGTQRLGVAIAFGDVGEGVDEAAGGQRMGTDLQHPAIEQALLAGAQRTPLGVLAARREQRQFALRHDFGEGPVPGDRGQPAELQEAPVPQLQHAVGTDHRHALGEIVHRPLQQVRLLRQRLLAARGLAELDLGDVAVEHRQPAVAGRSLAHPQPALVAQAVQGLLVAATLLLDDQPAATRQPVQFGATHARTDPRPAVDPQRAEALVEQHDALLRIEQDEGVGDAFDSVEQMLVGGLGTQASVAEQLVAGLQFEHRLAQRVGALADLLGQHHGVLEGAVGLVALRGARLDASDQRLVDPLQLVPLFFEGDDPRLQLSDGHLRGVGQWRPR</sequence>
<dbReference type="Proteomes" id="UP000270834">
    <property type="component" value="Unassembled WGS sequence"/>
</dbReference>
<dbReference type="AlphaFoldDB" id="A0A3M5D846"/>
<comment type="caution">
    <text evidence="1">The sequence shown here is derived from an EMBL/GenBank/DDBJ whole genome shotgun (WGS) entry which is preliminary data.</text>
</comment>
<evidence type="ECO:0000313" key="2">
    <source>
        <dbReference type="Proteomes" id="UP000270834"/>
    </source>
</evidence>
<evidence type="ECO:0000313" key="1">
    <source>
        <dbReference type="EMBL" id="RMS45871.1"/>
    </source>
</evidence>